<evidence type="ECO:0000259" key="1">
    <source>
        <dbReference type="SMART" id="SM00849"/>
    </source>
</evidence>
<dbReference type="PANTHER" id="PTHR43546">
    <property type="entry name" value="UPF0173 METAL-DEPENDENT HYDROLASE MJ1163-RELATED"/>
    <property type="match status" value="1"/>
</dbReference>
<sequence>MEITYYGHSCFAAKINGKHILFDPYITQNPLASHIDVSSIKADYIFVSHAHYDHIYDAIQIAKNTGAKVVGNFEIYSWLTKNGIENAFPMNPGGKFAFDFGTVKCVNALHSSSFEDGSYGGIACGFVISSEEGNFYYSGDAALSLDMKLVVDFMQPDFAVFPIGDLLTMGVEEAITAAKLIGVTNVLGVHYDTFGFIVLDKQKALDDFKNSGLELHLPEIGSTIEL</sequence>
<accession>A0A1M4TSH3</accession>
<evidence type="ECO:0000313" key="3">
    <source>
        <dbReference type="Proteomes" id="UP000184518"/>
    </source>
</evidence>
<dbReference type="AlphaFoldDB" id="A0A1M4TSH3"/>
<dbReference type="OrthoDB" id="9789133at2"/>
<dbReference type="Proteomes" id="UP000184518">
    <property type="component" value="Unassembled WGS sequence"/>
</dbReference>
<dbReference type="InterPro" id="IPR036866">
    <property type="entry name" value="RibonucZ/Hydroxyglut_hydro"/>
</dbReference>
<dbReference type="Gene3D" id="3.60.15.10">
    <property type="entry name" value="Ribonuclease Z/Hydroxyacylglutathione hydrolase-like"/>
    <property type="match status" value="1"/>
</dbReference>
<dbReference type="STRING" id="1416778.SAMN05443633_101313"/>
<dbReference type="Pfam" id="PF12706">
    <property type="entry name" value="Lactamase_B_2"/>
    <property type="match status" value="1"/>
</dbReference>
<dbReference type="InterPro" id="IPR050114">
    <property type="entry name" value="UPF0173_UPF0282_UlaG_hydrolase"/>
</dbReference>
<evidence type="ECO:0000313" key="2">
    <source>
        <dbReference type="EMBL" id="SHE47368.1"/>
    </source>
</evidence>
<dbReference type="InterPro" id="IPR001279">
    <property type="entry name" value="Metallo-B-lactamas"/>
</dbReference>
<name>A0A1M4TSH3_9FLAO</name>
<feature type="domain" description="Metallo-beta-lactamase" evidence="1">
    <location>
        <begin position="7"/>
        <end position="190"/>
    </location>
</feature>
<dbReference type="RefSeq" id="WP_072952864.1">
    <property type="nucleotide sequence ID" value="NZ_FQUT01000001.1"/>
</dbReference>
<proteinExistence type="predicted"/>
<dbReference type="EMBL" id="FQUT01000001">
    <property type="protein sequence ID" value="SHE47368.1"/>
    <property type="molecule type" value="Genomic_DNA"/>
</dbReference>
<reference evidence="3" key="1">
    <citation type="submission" date="2016-11" db="EMBL/GenBank/DDBJ databases">
        <authorList>
            <person name="Varghese N."/>
            <person name="Submissions S."/>
        </authorList>
    </citation>
    <scope>NUCLEOTIDE SEQUENCE [LARGE SCALE GENOMIC DNA]</scope>
    <source>
        <strain evidence="3">DSM 27619</strain>
    </source>
</reference>
<dbReference type="PANTHER" id="PTHR43546:SF3">
    <property type="entry name" value="UPF0173 METAL-DEPENDENT HYDROLASE MJ1163"/>
    <property type="match status" value="1"/>
</dbReference>
<keyword evidence="3" id="KW-1185">Reference proteome</keyword>
<dbReference type="SMART" id="SM00849">
    <property type="entry name" value="Lactamase_B"/>
    <property type="match status" value="1"/>
</dbReference>
<organism evidence="2 3">
    <name type="scientific">Chryseobacterium arachidis</name>
    <dbReference type="NCBI Taxonomy" id="1416778"/>
    <lineage>
        <taxon>Bacteria</taxon>
        <taxon>Pseudomonadati</taxon>
        <taxon>Bacteroidota</taxon>
        <taxon>Flavobacteriia</taxon>
        <taxon>Flavobacteriales</taxon>
        <taxon>Weeksellaceae</taxon>
        <taxon>Chryseobacterium group</taxon>
        <taxon>Chryseobacterium</taxon>
    </lineage>
</organism>
<dbReference type="NCBIfam" id="NF001911">
    <property type="entry name" value="PRK00685.1"/>
    <property type="match status" value="1"/>
</dbReference>
<dbReference type="SUPFAM" id="SSF56281">
    <property type="entry name" value="Metallo-hydrolase/oxidoreductase"/>
    <property type="match status" value="1"/>
</dbReference>
<protein>
    <submittedName>
        <fullName evidence="2">L-ascorbate metabolism protein UlaG, beta-lactamase superfamily</fullName>
    </submittedName>
</protein>
<gene>
    <name evidence="2" type="ORF">SAMN05443633_101313</name>
</gene>